<dbReference type="Pfam" id="PF04234">
    <property type="entry name" value="CopC"/>
    <property type="match status" value="1"/>
</dbReference>
<dbReference type="GO" id="GO:0005886">
    <property type="term" value="C:plasma membrane"/>
    <property type="evidence" value="ECO:0007669"/>
    <property type="project" value="UniProtKB-SubCell"/>
</dbReference>
<keyword evidence="3 10" id="KW-0812">Transmembrane</keyword>
<protein>
    <submittedName>
        <fullName evidence="13">Unannotated protein</fullName>
    </submittedName>
</protein>
<dbReference type="InterPro" id="IPR014755">
    <property type="entry name" value="Cu-Rt/internalin_Ig-like"/>
</dbReference>
<feature type="transmembrane region" description="Helical" evidence="10">
    <location>
        <begin position="241"/>
        <end position="265"/>
    </location>
</feature>
<feature type="domain" description="Copper resistance protein D" evidence="12">
    <location>
        <begin position="343"/>
        <end position="467"/>
    </location>
</feature>
<keyword evidence="7" id="KW-0186">Copper</keyword>
<comment type="subcellular location">
    <subcellularLocation>
        <location evidence="1">Cell membrane</location>
        <topology evidence="1">Multi-pass membrane protein</topology>
    </subcellularLocation>
</comment>
<sequence length="589" mass="62078">MNQSQRFGLRRARGVLALLAVVLGAVVLWASPASAHASLVEATPAPGSVLTDSPAAIELQFTESVETNSGAIRVYNTDANRVDNAGVSVTGNTVRMALPSLPDGSYITTWRVISGDSHPIRGAFTFQVGESVDQSATSRKVLNLADRLLASRGGGTTVGAVYGVTRALIFIGLALLIGGVAFVVLIDRAARTSQRIHRIVGLGFFLTVLGAVVGLWVYGPYSAGLSGGGSFSLLNETLGTRFGQVGVARLALLAAAGVLTYWLFARPAVPRVWYWLAGAVGIALAATPGVAGHASTGEWVPIALVTDTLHVSAMALWIGGLVALAAVTLTAFVRTTVPDPPLVLNRFSKMAMTCVGVLIVTGAFQTWRQVGSLDQLRSTDYGRILVVKLLLFVVMLVIAAFARETVFRLTWREPDEPDADEPGATEPDAAEPDPIEIDSAKEVRNLRRSVGVEIIFALMVLVTTAVLVNAVPARTEAAGSAQGAVGVTLKNSEVAVDITAAPGVSGRNDIHVNTFTPAGSPRDVLEIKVTFSFPSRRISAIDVPLRRLGPGHYYSPGFDVPLAGAWRVEATPQLSEFEEPTLAGQIKFG</sequence>
<dbReference type="GO" id="GO:0042597">
    <property type="term" value="C:periplasmic space"/>
    <property type="evidence" value="ECO:0007669"/>
    <property type="project" value="InterPro"/>
</dbReference>
<dbReference type="SUPFAM" id="SSF81296">
    <property type="entry name" value="E set domains"/>
    <property type="match status" value="1"/>
</dbReference>
<feature type="compositionally biased region" description="Acidic residues" evidence="9">
    <location>
        <begin position="415"/>
        <end position="435"/>
    </location>
</feature>
<evidence type="ECO:0000313" key="13">
    <source>
        <dbReference type="EMBL" id="CAB4732330.1"/>
    </source>
</evidence>
<name>A0A6J6SBJ2_9ZZZZ</name>
<dbReference type="GO" id="GO:0046688">
    <property type="term" value="P:response to copper ion"/>
    <property type="evidence" value="ECO:0007669"/>
    <property type="project" value="InterPro"/>
</dbReference>
<reference evidence="13" key="1">
    <citation type="submission" date="2020-05" db="EMBL/GenBank/DDBJ databases">
        <authorList>
            <person name="Chiriac C."/>
            <person name="Salcher M."/>
            <person name="Ghai R."/>
            <person name="Kavagutti S V."/>
        </authorList>
    </citation>
    <scope>NUCLEOTIDE SEQUENCE</scope>
</reference>
<proteinExistence type="predicted"/>
<organism evidence="13">
    <name type="scientific">freshwater metagenome</name>
    <dbReference type="NCBI Taxonomy" id="449393"/>
    <lineage>
        <taxon>unclassified sequences</taxon>
        <taxon>metagenomes</taxon>
        <taxon>ecological metagenomes</taxon>
    </lineage>
</organism>
<dbReference type="InterPro" id="IPR032694">
    <property type="entry name" value="CopC/D"/>
</dbReference>
<keyword evidence="2" id="KW-1003">Cell membrane</keyword>
<dbReference type="AlphaFoldDB" id="A0A6J6SBJ2"/>
<dbReference type="EMBL" id="CAEZYK010000098">
    <property type="protein sequence ID" value="CAB4732330.1"/>
    <property type="molecule type" value="Genomic_DNA"/>
</dbReference>
<feature type="transmembrane region" description="Helical" evidence="10">
    <location>
        <begin position="199"/>
        <end position="221"/>
    </location>
</feature>
<evidence type="ECO:0000259" key="12">
    <source>
        <dbReference type="Pfam" id="PF05425"/>
    </source>
</evidence>
<keyword evidence="8 10" id="KW-0472">Membrane</keyword>
<evidence type="ECO:0000256" key="8">
    <source>
        <dbReference type="ARBA" id="ARBA00023136"/>
    </source>
</evidence>
<dbReference type="Gene3D" id="2.60.40.1220">
    <property type="match status" value="1"/>
</dbReference>
<dbReference type="InterPro" id="IPR014756">
    <property type="entry name" value="Ig_E-set"/>
</dbReference>
<keyword evidence="6 10" id="KW-1133">Transmembrane helix</keyword>
<dbReference type="Pfam" id="PF05425">
    <property type="entry name" value="CopD"/>
    <property type="match status" value="1"/>
</dbReference>
<feature type="domain" description="CopC" evidence="11">
    <location>
        <begin position="36"/>
        <end position="128"/>
    </location>
</feature>
<evidence type="ECO:0000256" key="6">
    <source>
        <dbReference type="ARBA" id="ARBA00022989"/>
    </source>
</evidence>
<feature type="transmembrane region" description="Helical" evidence="10">
    <location>
        <begin position="450"/>
        <end position="471"/>
    </location>
</feature>
<feature type="transmembrane region" description="Helical" evidence="10">
    <location>
        <begin position="384"/>
        <end position="402"/>
    </location>
</feature>
<feature type="transmembrane region" description="Helical" evidence="10">
    <location>
        <begin position="347"/>
        <end position="364"/>
    </location>
</feature>
<keyword evidence="4" id="KW-0479">Metal-binding</keyword>
<dbReference type="GO" id="GO:0005507">
    <property type="term" value="F:copper ion binding"/>
    <property type="evidence" value="ECO:0007669"/>
    <property type="project" value="InterPro"/>
</dbReference>
<evidence type="ECO:0000256" key="2">
    <source>
        <dbReference type="ARBA" id="ARBA00022475"/>
    </source>
</evidence>
<evidence type="ECO:0000256" key="5">
    <source>
        <dbReference type="ARBA" id="ARBA00022729"/>
    </source>
</evidence>
<dbReference type="PANTHER" id="PTHR34820">
    <property type="entry name" value="INNER MEMBRANE PROTEIN YEBZ"/>
    <property type="match status" value="1"/>
</dbReference>
<evidence type="ECO:0000256" key="7">
    <source>
        <dbReference type="ARBA" id="ARBA00023008"/>
    </source>
</evidence>
<evidence type="ECO:0000256" key="3">
    <source>
        <dbReference type="ARBA" id="ARBA00022692"/>
    </source>
</evidence>
<accession>A0A6J6SBJ2</accession>
<feature type="transmembrane region" description="Helical" evidence="10">
    <location>
        <begin position="314"/>
        <end position="335"/>
    </location>
</feature>
<feature type="transmembrane region" description="Helical" evidence="10">
    <location>
        <begin position="272"/>
        <end position="294"/>
    </location>
</feature>
<dbReference type="InterPro" id="IPR008457">
    <property type="entry name" value="Cu-R_CopD_dom"/>
</dbReference>
<feature type="region of interest" description="Disordered" evidence="9">
    <location>
        <begin position="413"/>
        <end position="435"/>
    </location>
</feature>
<feature type="transmembrane region" description="Helical" evidence="10">
    <location>
        <begin position="167"/>
        <end position="187"/>
    </location>
</feature>
<keyword evidence="5" id="KW-0732">Signal</keyword>
<dbReference type="GO" id="GO:0006825">
    <property type="term" value="P:copper ion transport"/>
    <property type="evidence" value="ECO:0007669"/>
    <property type="project" value="InterPro"/>
</dbReference>
<evidence type="ECO:0000313" key="14">
    <source>
        <dbReference type="EMBL" id="CAB5034760.1"/>
    </source>
</evidence>
<evidence type="ECO:0000256" key="1">
    <source>
        <dbReference type="ARBA" id="ARBA00004651"/>
    </source>
</evidence>
<dbReference type="PANTHER" id="PTHR34820:SF4">
    <property type="entry name" value="INNER MEMBRANE PROTEIN YEBZ"/>
    <property type="match status" value="1"/>
</dbReference>
<evidence type="ECO:0000256" key="4">
    <source>
        <dbReference type="ARBA" id="ARBA00022723"/>
    </source>
</evidence>
<gene>
    <name evidence="13" type="ORF">UFOPK2683_01364</name>
    <name evidence="14" type="ORF">UFOPK4121_01767</name>
</gene>
<evidence type="ECO:0000256" key="10">
    <source>
        <dbReference type="SAM" id="Phobius"/>
    </source>
</evidence>
<evidence type="ECO:0000259" key="11">
    <source>
        <dbReference type="Pfam" id="PF04234"/>
    </source>
</evidence>
<evidence type="ECO:0000256" key="9">
    <source>
        <dbReference type="SAM" id="MobiDB-lite"/>
    </source>
</evidence>
<dbReference type="InterPro" id="IPR007348">
    <property type="entry name" value="CopC_dom"/>
</dbReference>
<dbReference type="EMBL" id="CAFBPQ010000123">
    <property type="protein sequence ID" value="CAB5034760.1"/>
    <property type="molecule type" value="Genomic_DNA"/>
</dbReference>